<dbReference type="PANTHER" id="PTHR43033:SF1">
    <property type="entry name" value="TRNA(ILE)-LYSIDINE SYNTHASE-RELATED"/>
    <property type="match status" value="1"/>
</dbReference>
<dbReference type="CDD" id="cd01992">
    <property type="entry name" value="TilS_N"/>
    <property type="match status" value="1"/>
</dbReference>
<evidence type="ECO:0000256" key="5">
    <source>
        <dbReference type="ARBA" id="ARBA00022840"/>
    </source>
</evidence>
<evidence type="ECO:0000256" key="2">
    <source>
        <dbReference type="ARBA" id="ARBA00022598"/>
    </source>
</evidence>
<evidence type="ECO:0000256" key="1">
    <source>
        <dbReference type="ARBA" id="ARBA00022490"/>
    </source>
</evidence>
<dbReference type="InterPro" id="IPR012795">
    <property type="entry name" value="tRNA_Ile_lys_synt_N"/>
</dbReference>
<dbReference type="EC" id="6.3.4.19" evidence="7"/>
<dbReference type="InterPro" id="IPR012094">
    <property type="entry name" value="tRNA_Ile_lys_synt"/>
</dbReference>
<organism evidence="10 11">
    <name type="scientific">Pseudidiomarina aestuarii</name>
    <dbReference type="NCBI Taxonomy" id="624146"/>
    <lineage>
        <taxon>Bacteria</taxon>
        <taxon>Pseudomonadati</taxon>
        <taxon>Pseudomonadota</taxon>
        <taxon>Gammaproteobacteria</taxon>
        <taxon>Alteromonadales</taxon>
        <taxon>Idiomarinaceae</taxon>
        <taxon>Pseudidiomarina</taxon>
    </lineage>
</organism>
<feature type="domain" description="tRNA(Ile)-lysidine/2-thiocytidine synthase N-terminal" evidence="8">
    <location>
        <begin position="41"/>
        <end position="223"/>
    </location>
</feature>
<dbReference type="InterPro" id="IPR011063">
    <property type="entry name" value="TilS/TtcA_N"/>
</dbReference>
<dbReference type="GO" id="GO:0006400">
    <property type="term" value="P:tRNA modification"/>
    <property type="evidence" value="ECO:0007669"/>
    <property type="project" value="UniProtKB-UniRule"/>
</dbReference>
<feature type="domain" description="tRNA(Ile)-lysidine synthase substrate-binding" evidence="9">
    <location>
        <begin position="276"/>
        <end position="335"/>
    </location>
</feature>
<proteinExistence type="inferred from homology"/>
<evidence type="ECO:0000259" key="8">
    <source>
        <dbReference type="Pfam" id="PF01171"/>
    </source>
</evidence>
<comment type="similarity">
    <text evidence="7">Belongs to the tRNA(Ile)-lysidine synthase family.</text>
</comment>
<dbReference type="InterPro" id="IPR015262">
    <property type="entry name" value="tRNA_Ile_lys_synt_subst-bd"/>
</dbReference>
<evidence type="ECO:0000313" key="10">
    <source>
        <dbReference type="EMBL" id="PTB89234.1"/>
    </source>
</evidence>
<comment type="function">
    <text evidence="7">Ligates lysine onto the cytidine present at position 34 of the AUA codon-specific tRNA(Ile) that contains the anticodon CAU, in an ATP-dependent manner. Cytidine is converted to lysidine, thus changing the amino acid specificity of the tRNA from methionine to isoleucine.</text>
</comment>
<dbReference type="AlphaFoldDB" id="A0A2T4D602"/>
<dbReference type="InterPro" id="IPR014729">
    <property type="entry name" value="Rossmann-like_a/b/a_fold"/>
</dbReference>
<dbReference type="Pfam" id="PF09179">
    <property type="entry name" value="TilS"/>
    <property type="match status" value="1"/>
</dbReference>
<evidence type="ECO:0000313" key="11">
    <source>
        <dbReference type="Proteomes" id="UP000241514"/>
    </source>
</evidence>
<evidence type="ECO:0000256" key="6">
    <source>
        <dbReference type="ARBA" id="ARBA00048539"/>
    </source>
</evidence>
<dbReference type="NCBIfam" id="TIGR02432">
    <property type="entry name" value="lysidine_TilS_N"/>
    <property type="match status" value="1"/>
</dbReference>
<evidence type="ECO:0000256" key="7">
    <source>
        <dbReference type="HAMAP-Rule" id="MF_01161"/>
    </source>
</evidence>
<comment type="caution">
    <text evidence="10">The sequence shown here is derived from an EMBL/GenBank/DDBJ whole genome shotgun (WGS) entry which is preliminary data.</text>
</comment>
<dbReference type="SUPFAM" id="SSF82829">
    <property type="entry name" value="MesJ substrate recognition domain-like"/>
    <property type="match status" value="1"/>
</dbReference>
<dbReference type="HAMAP" id="MF_01161">
    <property type="entry name" value="tRNA_Ile_lys_synt"/>
    <property type="match status" value="1"/>
</dbReference>
<sequence length="350" mass="39959">MRQQDELKQGATASLPPFRDLYPNFCQVLAELPPASSRLFIACLGGGADSQTLLDLLDRYRAEHSCQQFLAIHLDHEFHPDSGAWAASLKADCERRQFPFHGEVLAVAQGSRVSKEAAGRDARYQRLVELAHEQADGRQIVMLLGQHRNDQIETFLLQLKRGSGPKGLAAMALSSEHAGCWWLRPLLTVSKAEIYAYAVHHQLHWVEDNTNYDTQIDRNFLRHDIVPHLEARWPGFGDAVLRSAALCAEQQALLENLLTDQLEAVLDESGRLQCGWLEQQQPALQRALLRLWIERSNATPPSYAVLEQIREQMLHSENDRQPLVRWDRYTISRHNQPRKNRLLQLQHEPS</sequence>
<keyword evidence="2 7" id="KW-0436">Ligase</keyword>
<name>A0A2T4D602_9GAMM</name>
<keyword evidence="3 7" id="KW-0819">tRNA processing</keyword>
<dbReference type="Proteomes" id="UP000241514">
    <property type="component" value="Unassembled WGS sequence"/>
</dbReference>
<keyword evidence="1 7" id="KW-0963">Cytoplasm</keyword>
<dbReference type="GO" id="GO:0005524">
    <property type="term" value="F:ATP binding"/>
    <property type="evidence" value="ECO:0007669"/>
    <property type="project" value="UniProtKB-KW"/>
</dbReference>
<dbReference type="PANTHER" id="PTHR43033">
    <property type="entry name" value="TRNA(ILE)-LYSIDINE SYNTHASE-RELATED"/>
    <property type="match status" value="1"/>
</dbReference>
<dbReference type="Pfam" id="PF01171">
    <property type="entry name" value="ATP_bind_3"/>
    <property type="match status" value="1"/>
</dbReference>
<evidence type="ECO:0000256" key="4">
    <source>
        <dbReference type="ARBA" id="ARBA00022741"/>
    </source>
</evidence>
<reference evidence="10 11" key="1">
    <citation type="submission" date="2018-03" db="EMBL/GenBank/DDBJ databases">
        <title>Cross-interface Injection: A General Nanoliter Liquid Handling Method Applied to Single Cells Genome Amplification Automated Nanoliter Liquid Handling Applied to Single Cell Multiple Displacement Amplification.</title>
        <authorList>
            <person name="Yun J."/>
            <person name="Xu P."/>
            <person name="Xu J."/>
            <person name="Dai X."/>
            <person name="Wang Y."/>
            <person name="Zheng X."/>
            <person name="Cao C."/>
            <person name="Yi Q."/>
            <person name="Zhu Y."/>
            <person name="Wang L."/>
            <person name="Dong Z."/>
            <person name="Huang Y."/>
            <person name="Huang L."/>
            <person name="Du W."/>
        </authorList>
    </citation>
    <scope>NUCLEOTIDE SEQUENCE [LARGE SCALE GENOMIC DNA]</scope>
    <source>
        <strain evidence="10 11">A9-4</strain>
    </source>
</reference>
<dbReference type="SUPFAM" id="SSF52402">
    <property type="entry name" value="Adenine nucleotide alpha hydrolases-like"/>
    <property type="match status" value="1"/>
</dbReference>
<keyword evidence="5" id="KW-0067">ATP-binding</keyword>
<comment type="caution">
    <text evidence="7">Lacks conserved residue(s) required for the propagation of feature annotation.</text>
</comment>
<dbReference type="Gene3D" id="3.40.50.620">
    <property type="entry name" value="HUPs"/>
    <property type="match status" value="1"/>
</dbReference>
<comment type="subcellular location">
    <subcellularLocation>
        <location evidence="7">Cytoplasm</location>
    </subcellularLocation>
</comment>
<evidence type="ECO:0000256" key="3">
    <source>
        <dbReference type="ARBA" id="ARBA00022694"/>
    </source>
</evidence>
<protein>
    <recommendedName>
        <fullName evidence="7">tRNA(Ile)-lysidine synthase</fullName>
        <ecNumber evidence="7">6.3.4.19</ecNumber>
    </recommendedName>
    <alternativeName>
        <fullName evidence="7">tRNA(Ile)-2-lysyl-cytidine synthase</fullName>
    </alternativeName>
    <alternativeName>
        <fullName evidence="7">tRNA(Ile)-lysidine synthetase</fullName>
    </alternativeName>
</protein>
<accession>A0A2T4D602</accession>
<dbReference type="GO" id="GO:0005737">
    <property type="term" value="C:cytoplasm"/>
    <property type="evidence" value="ECO:0007669"/>
    <property type="project" value="UniProtKB-SubCell"/>
</dbReference>
<gene>
    <name evidence="7 10" type="primary">tilS</name>
    <name evidence="10" type="ORF">C9928_04265</name>
</gene>
<dbReference type="EMBL" id="PYVG01000018">
    <property type="protein sequence ID" value="PTB89234.1"/>
    <property type="molecule type" value="Genomic_DNA"/>
</dbReference>
<dbReference type="GO" id="GO:0032267">
    <property type="term" value="F:tRNA(Ile)-lysidine synthase activity"/>
    <property type="evidence" value="ECO:0007669"/>
    <property type="project" value="UniProtKB-EC"/>
</dbReference>
<keyword evidence="4" id="KW-0547">Nucleotide-binding</keyword>
<evidence type="ECO:0000259" key="9">
    <source>
        <dbReference type="Pfam" id="PF09179"/>
    </source>
</evidence>
<dbReference type="Gene3D" id="1.20.59.20">
    <property type="match status" value="1"/>
</dbReference>
<comment type="catalytic activity">
    <reaction evidence="6 7">
        <text>cytidine(34) in tRNA(Ile2) + L-lysine + ATP = lysidine(34) in tRNA(Ile2) + AMP + diphosphate + H(+)</text>
        <dbReference type="Rhea" id="RHEA:43744"/>
        <dbReference type="Rhea" id="RHEA-COMP:10625"/>
        <dbReference type="Rhea" id="RHEA-COMP:10670"/>
        <dbReference type="ChEBI" id="CHEBI:15378"/>
        <dbReference type="ChEBI" id="CHEBI:30616"/>
        <dbReference type="ChEBI" id="CHEBI:32551"/>
        <dbReference type="ChEBI" id="CHEBI:33019"/>
        <dbReference type="ChEBI" id="CHEBI:82748"/>
        <dbReference type="ChEBI" id="CHEBI:83665"/>
        <dbReference type="ChEBI" id="CHEBI:456215"/>
        <dbReference type="EC" id="6.3.4.19"/>
    </reaction>
</comment>